<name>A0AAV9D001_ACOCL</name>
<keyword evidence="2" id="KW-1185">Reference proteome</keyword>
<proteinExistence type="predicted"/>
<organism evidence="1 2">
    <name type="scientific">Acorus calamus</name>
    <name type="common">Sweet flag</name>
    <dbReference type="NCBI Taxonomy" id="4465"/>
    <lineage>
        <taxon>Eukaryota</taxon>
        <taxon>Viridiplantae</taxon>
        <taxon>Streptophyta</taxon>
        <taxon>Embryophyta</taxon>
        <taxon>Tracheophyta</taxon>
        <taxon>Spermatophyta</taxon>
        <taxon>Magnoliopsida</taxon>
        <taxon>Liliopsida</taxon>
        <taxon>Acoraceae</taxon>
        <taxon>Acorus</taxon>
    </lineage>
</organism>
<reference evidence="1" key="1">
    <citation type="journal article" date="2023" name="Nat. Commun.">
        <title>Diploid and tetraploid genomes of Acorus and the evolution of monocots.</title>
        <authorList>
            <person name="Ma L."/>
            <person name="Liu K.W."/>
            <person name="Li Z."/>
            <person name="Hsiao Y.Y."/>
            <person name="Qi Y."/>
            <person name="Fu T."/>
            <person name="Tang G.D."/>
            <person name="Zhang D."/>
            <person name="Sun W.H."/>
            <person name="Liu D.K."/>
            <person name="Li Y."/>
            <person name="Chen G.Z."/>
            <person name="Liu X.D."/>
            <person name="Liao X.Y."/>
            <person name="Jiang Y.T."/>
            <person name="Yu X."/>
            <person name="Hao Y."/>
            <person name="Huang J."/>
            <person name="Zhao X.W."/>
            <person name="Ke S."/>
            <person name="Chen Y.Y."/>
            <person name="Wu W.L."/>
            <person name="Hsu J.L."/>
            <person name="Lin Y.F."/>
            <person name="Huang M.D."/>
            <person name="Li C.Y."/>
            <person name="Huang L."/>
            <person name="Wang Z.W."/>
            <person name="Zhao X."/>
            <person name="Zhong W.Y."/>
            <person name="Peng D.H."/>
            <person name="Ahmad S."/>
            <person name="Lan S."/>
            <person name="Zhang J.S."/>
            <person name="Tsai W.C."/>
            <person name="Van de Peer Y."/>
            <person name="Liu Z.J."/>
        </authorList>
    </citation>
    <scope>NUCLEOTIDE SEQUENCE</scope>
    <source>
        <strain evidence="1">CP</strain>
    </source>
</reference>
<sequence>MAVSELSGSCLWECTLCLGTLLEQKAWEKKPHCFHGTTTFLTTTVAATTSSLFLSDKIVLFEPGVSKEWDIEPSTGRGYPKVVQNDIYNEILKARLRSLAYVKITKNINSKKRQQITAPNTRKSSARDLTFSISPKRVRASFTDDSLDFAGLD</sequence>
<accession>A0AAV9D001</accession>
<gene>
    <name evidence="1" type="ORF">QJS10_CPA16g01388</name>
</gene>
<evidence type="ECO:0000313" key="1">
    <source>
        <dbReference type="EMBL" id="KAK1294831.1"/>
    </source>
</evidence>
<reference evidence="1" key="2">
    <citation type="submission" date="2023-06" db="EMBL/GenBank/DDBJ databases">
        <authorList>
            <person name="Ma L."/>
            <person name="Liu K.-W."/>
            <person name="Li Z."/>
            <person name="Hsiao Y.-Y."/>
            <person name="Qi Y."/>
            <person name="Fu T."/>
            <person name="Tang G."/>
            <person name="Zhang D."/>
            <person name="Sun W.-H."/>
            <person name="Liu D.-K."/>
            <person name="Li Y."/>
            <person name="Chen G.-Z."/>
            <person name="Liu X.-D."/>
            <person name="Liao X.-Y."/>
            <person name="Jiang Y.-T."/>
            <person name="Yu X."/>
            <person name="Hao Y."/>
            <person name="Huang J."/>
            <person name="Zhao X.-W."/>
            <person name="Ke S."/>
            <person name="Chen Y.-Y."/>
            <person name="Wu W.-L."/>
            <person name="Hsu J.-L."/>
            <person name="Lin Y.-F."/>
            <person name="Huang M.-D."/>
            <person name="Li C.-Y."/>
            <person name="Huang L."/>
            <person name="Wang Z.-W."/>
            <person name="Zhao X."/>
            <person name="Zhong W.-Y."/>
            <person name="Peng D.-H."/>
            <person name="Ahmad S."/>
            <person name="Lan S."/>
            <person name="Zhang J.-S."/>
            <person name="Tsai W.-C."/>
            <person name="Van De Peer Y."/>
            <person name="Liu Z.-J."/>
        </authorList>
    </citation>
    <scope>NUCLEOTIDE SEQUENCE</scope>
    <source>
        <strain evidence="1">CP</strain>
        <tissue evidence="1">Leaves</tissue>
    </source>
</reference>
<dbReference type="AlphaFoldDB" id="A0AAV9D001"/>
<protein>
    <submittedName>
        <fullName evidence="1">Uncharacterized protein</fullName>
    </submittedName>
</protein>
<dbReference type="Proteomes" id="UP001180020">
    <property type="component" value="Unassembled WGS sequence"/>
</dbReference>
<dbReference type="EMBL" id="JAUJYO010000016">
    <property type="protein sequence ID" value="KAK1294831.1"/>
    <property type="molecule type" value="Genomic_DNA"/>
</dbReference>
<comment type="caution">
    <text evidence="1">The sequence shown here is derived from an EMBL/GenBank/DDBJ whole genome shotgun (WGS) entry which is preliminary data.</text>
</comment>
<evidence type="ECO:0000313" key="2">
    <source>
        <dbReference type="Proteomes" id="UP001180020"/>
    </source>
</evidence>